<gene>
    <name evidence="1" type="ORF">MANES_01G188900</name>
</gene>
<protein>
    <submittedName>
        <fullName evidence="1">Uncharacterized protein</fullName>
    </submittedName>
</protein>
<name>A0A2C9WNC8_MANES</name>
<dbReference type="EMBL" id="CM004387">
    <property type="protein sequence ID" value="OAY61443.1"/>
    <property type="molecule type" value="Genomic_DNA"/>
</dbReference>
<evidence type="ECO:0000313" key="1">
    <source>
        <dbReference type="EMBL" id="OAY61443.1"/>
    </source>
</evidence>
<dbReference type="AlphaFoldDB" id="A0A2C9WNC8"/>
<reference evidence="1" key="1">
    <citation type="submission" date="2016-02" db="EMBL/GenBank/DDBJ databases">
        <title>WGS assembly of Manihot esculenta.</title>
        <authorList>
            <person name="Bredeson J.V."/>
            <person name="Prochnik S.E."/>
            <person name="Lyons J.B."/>
            <person name="Schmutz J."/>
            <person name="Grimwood J."/>
            <person name="Vrebalov J."/>
            <person name="Bart R.S."/>
            <person name="Amuge T."/>
            <person name="Ferguson M.E."/>
            <person name="Green R."/>
            <person name="Putnam N."/>
            <person name="Stites J."/>
            <person name="Rounsley S."/>
            <person name="Rokhsar D.S."/>
        </authorList>
    </citation>
    <scope>NUCLEOTIDE SEQUENCE [LARGE SCALE GENOMIC DNA]</scope>
    <source>
        <tissue evidence="1">Leaf</tissue>
    </source>
</reference>
<sequence>MHACCCHLYLINTPKNWQSYLIFKLFSIFFKSTCEIKIWLHTIIVEFI</sequence>
<proteinExistence type="predicted"/>
<organism evidence="1">
    <name type="scientific">Manihot esculenta</name>
    <name type="common">Cassava</name>
    <name type="synonym">Jatropha manihot</name>
    <dbReference type="NCBI Taxonomy" id="3983"/>
    <lineage>
        <taxon>Eukaryota</taxon>
        <taxon>Viridiplantae</taxon>
        <taxon>Streptophyta</taxon>
        <taxon>Embryophyta</taxon>
        <taxon>Tracheophyta</taxon>
        <taxon>Spermatophyta</taxon>
        <taxon>Magnoliopsida</taxon>
        <taxon>eudicotyledons</taxon>
        <taxon>Gunneridae</taxon>
        <taxon>Pentapetalae</taxon>
        <taxon>rosids</taxon>
        <taxon>fabids</taxon>
        <taxon>Malpighiales</taxon>
        <taxon>Euphorbiaceae</taxon>
        <taxon>Crotonoideae</taxon>
        <taxon>Manihoteae</taxon>
        <taxon>Manihot</taxon>
    </lineage>
</organism>
<accession>A0A2C9WNC8</accession>